<keyword evidence="2" id="KW-1185">Reference proteome</keyword>
<proteinExistence type="predicted"/>
<dbReference type="Proteomes" id="UP001458946">
    <property type="component" value="Unassembled WGS sequence"/>
</dbReference>
<organism evidence="1 2">
    <name type="scientific">Deinococcus xinjiangensis</name>
    <dbReference type="NCBI Taxonomy" id="457454"/>
    <lineage>
        <taxon>Bacteria</taxon>
        <taxon>Thermotogati</taxon>
        <taxon>Deinococcota</taxon>
        <taxon>Deinococci</taxon>
        <taxon>Deinococcales</taxon>
        <taxon>Deinococcaceae</taxon>
        <taxon>Deinococcus</taxon>
    </lineage>
</organism>
<dbReference type="InterPro" id="IPR036291">
    <property type="entry name" value="NAD(P)-bd_dom_sf"/>
</dbReference>
<reference evidence="1 2" key="1">
    <citation type="submission" date="2024-02" db="EMBL/GenBank/DDBJ databases">
        <title>Deinococcus xinjiangensis NBRC 107630.</title>
        <authorList>
            <person name="Ichikawa N."/>
            <person name="Katano-Makiyama Y."/>
            <person name="Hidaka K."/>
        </authorList>
    </citation>
    <scope>NUCLEOTIDE SEQUENCE [LARGE SCALE GENOMIC DNA]</scope>
    <source>
        <strain evidence="1 2">NBRC 107630</strain>
    </source>
</reference>
<sequence>MNTLVVGGTGMLAGVLKGLLDAGEQVYSVSRHAPKQRHERLHPLLLDYHDLDALQAALQAYAPFDRAVVWIHSSAPAAPLVVAEAVQGDYFHVLGSAAADPARPDPARRSRFEALGVHYQEIILGFQPVQGGSRWLSHAEISAGVWQALQSRSPRSVVGTVEPWEARP</sequence>
<dbReference type="NCBIfam" id="NF006168">
    <property type="entry name" value="PRK08309.1"/>
    <property type="match status" value="1"/>
</dbReference>
<protein>
    <recommendedName>
        <fullName evidence="3">Short chain dehydrogenase</fullName>
    </recommendedName>
</protein>
<gene>
    <name evidence="1" type="ORF">Dxin01_02193</name>
</gene>
<name>A0ABP9VB18_9DEIO</name>
<dbReference type="RefSeq" id="WP_353542415.1">
    <property type="nucleotide sequence ID" value="NZ_BAABRN010000023.1"/>
</dbReference>
<evidence type="ECO:0000313" key="2">
    <source>
        <dbReference type="Proteomes" id="UP001458946"/>
    </source>
</evidence>
<dbReference type="EMBL" id="BAABRN010000023">
    <property type="protein sequence ID" value="GAA5502449.1"/>
    <property type="molecule type" value="Genomic_DNA"/>
</dbReference>
<dbReference type="Gene3D" id="3.40.50.720">
    <property type="entry name" value="NAD(P)-binding Rossmann-like Domain"/>
    <property type="match status" value="1"/>
</dbReference>
<evidence type="ECO:0000313" key="1">
    <source>
        <dbReference type="EMBL" id="GAA5502449.1"/>
    </source>
</evidence>
<dbReference type="SUPFAM" id="SSF51735">
    <property type="entry name" value="NAD(P)-binding Rossmann-fold domains"/>
    <property type="match status" value="1"/>
</dbReference>
<evidence type="ECO:0008006" key="3">
    <source>
        <dbReference type="Google" id="ProtNLM"/>
    </source>
</evidence>
<accession>A0ABP9VB18</accession>
<comment type="caution">
    <text evidence="1">The sequence shown here is derived from an EMBL/GenBank/DDBJ whole genome shotgun (WGS) entry which is preliminary data.</text>
</comment>